<evidence type="ECO:0000256" key="1">
    <source>
        <dbReference type="SAM" id="MobiDB-lite"/>
    </source>
</evidence>
<keyword evidence="4" id="KW-1185">Reference proteome</keyword>
<gene>
    <name evidence="3" type="ORF">BJ322DRAFT_611811</name>
</gene>
<dbReference type="InterPro" id="IPR013087">
    <property type="entry name" value="Znf_C2H2_type"/>
</dbReference>
<dbReference type="PROSITE" id="PS00028">
    <property type="entry name" value="ZINC_FINGER_C2H2_1"/>
    <property type="match status" value="1"/>
</dbReference>
<evidence type="ECO:0000259" key="2">
    <source>
        <dbReference type="PROSITE" id="PS00028"/>
    </source>
</evidence>
<feature type="region of interest" description="Disordered" evidence="1">
    <location>
        <begin position="60"/>
        <end position="179"/>
    </location>
</feature>
<proteinExistence type="predicted"/>
<feature type="compositionally biased region" description="Low complexity" evidence="1">
    <location>
        <begin position="164"/>
        <end position="177"/>
    </location>
</feature>
<feature type="domain" description="C2H2-type" evidence="2">
    <location>
        <begin position="194"/>
        <end position="216"/>
    </location>
</feature>
<accession>A0A9P6L9L6</accession>
<evidence type="ECO:0000313" key="4">
    <source>
        <dbReference type="Proteomes" id="UP000736335"/>
    </source>
</evidence>
<name>A0A9P6L9L6_9AGAM</name>
<protein>
    <recommendedName>
        <fullName evidence="2">C2H2-type domain-containing protein</fullName>
    </recommendedName>
</protein>
<evidence type="ECO:0000313" key="3">
    <source>
        <dbReference type="EMBL" id="KAF9788180.1"/>
    </source>
</evidence>
<reference evidence="3" key="2">
    <citation type="submission" date="2020-11" db="EMBL/GenBank/DDBJ databases">
        <authorList>
            <consortium name="DOE Joint Genome Institute"/>
            <person name="Kuo A."/>
            <person name="Miyauchi S."/>
            <person name="Kiss E."/>
            <person name="Drula E."/>
            <person name="Kohler A."/>
            <person name="Sanchez-Garcia M."/>
            <person name="Andreopoulos B."/>
            <person name="Barry K.W."/>
            <person name="Bonito G."/>
            <person name="Buee M."/>
            <person name="Carver A."/>
            <person name="Chen C."/>
            <person name="Cichocki N."/>
            <person name="Clum A."/>
            <person name="Culley D."/>
            <person name="Crous P.W."/>
            <person name="Fauchery L."/>
            <person name="Girlanda M."/>
            <person name="Hayes R."/>
            <person name="Keri Z."/>
            <person name="Labutti K."/>
            <person name="Lipzen A."/>
            <person name="Lombard V."/>
            <person name="Magnuson J."/>
            <person name="Maillard F."/>
            <person name="Morin E."/>
            <person name="Murat C."/>
            <person name="Nolan M."/>
            <person name="Ohm R."/>
            <person name="Pangilinan J."/>
            <person name="Pereira M."/>
            <person name="Perotto S."/>
            <person name="Peter M."/>
            <person name="Riley R."/>
            <person name="Sitrit Y."/>
            <person name="Stielow B."/>
            <person name="Szollosi G."/>
            <person name="Zifcakova L."/>
            <person name="Stursova M."/>
            <person name="Spatafora J.W."/>
            <person name="Tedersoo L."/>
            <person name="Vaario L.-M."/>
            <person name="Yamada A."/>
            <person name="Yan M."/>
            <person name="Wang P."/>
            <person name="Xu J."/>
            <person name="Bruns T."/>
            <person name="Baldrian P."/>
            <person name="Vilgalys R."/>
            <person name="Henrissat B."/>
            <person name="Grigoriev I.V."/>
            <person name="Hibbett D."/>
            <person name="Nagy L.G."/>
            <person name="Martin F.M."/>
        </authorList>
    </citation>
    <scope>NUCLEOTIDE SEQUENCE</scope>
    <source>
        <strain evidence="3">UH-Tt-Lm1</strain>
    </source>
</reference>
<dbReference type="Proteomes" id="UP000736335">
    <property type="component" value="Unassembled WGS sequence"/>
</dbReference>
<reference evidence="3" key="1">
    <citation type="journal article" date="2020" name="Nat. Commun.">
        <title>Large-scale genome sequencing of mycorrhizal fungi provides insights into the early evolution of symbiotic traits.</title>
        <authorList>
            <person name="Miyauchi S."/>
            <person name="Kiss E."/>
            <person name="Kuo A."/>
            <person name="Drula E."/>
            <person name="Kohler A."/>
            <person name="Sanchez-Garcia M."/>
            <person name="Morin E."/>
            <person name="Andreopoulos B."/>
            <person name="Barry K.W."/>
            <person name="Bonito G."/>
            <person name="Buee M."/>
            <person name="Carver A."/>
            <person name="Chen C."/>
            <person name="Cichocki N."/>
            <person name="Clum A."/>
            <person name="Culley D."/>
            <person name="Crous P.W."/>
            <person name="Fauchery L."/>
            <person name="Girlanda M."/>
            <person name="Hayes R.D."/>
            <person name="Keri Z."/>
            <person name="LaButti K."/>
            <person name="Lipzen A."/>
            <person name="Lombard V."/>
            <person name="Magnuson J."/>
            <person name="Maillard F."/>
            <person name="Murat C."/>
            <person name="Nolan M."/>
            <person name="Ohm R.A."/>
            <person name="Pangilinan J."/>
            <person name="Pereira M.F."/>
            <person name="Perotto S."/>
            <person name="Peter M."/>
            <person name="Pfister S."/>
            <person name="Riley R."/>
            <person name="Sitrit Y."/>
            <person name="Stielow J.B."/>
            <person name="Szollosi G."/>
            <person name="Zifcakova L."/>
            <person name="Stursova M."/>
            <person name="Spatafora J.W."/>
            <person name="Tedersoo L."/>
            <person name="Vaario L.M."/>
            <person name="Yamada A."/>
            <person name="Yan M."/>
            <person name="Wang P."/>
            <person name="Xu J."/>
            <person name="Bruns T."/>
            <person name="Baldrian P."/>
            <person name="Vilgalys R."/>
            <person name="Dunand C."/>
            <person name="Henrissat B."/>
            <person name="Grigoriev I.V."/>
            <person name="Hibbett D."/>
            <person name="Nagy L.G."/>
            <person name="Martin F.M."/>
        </authorList>
    </citation>
    <scope>NUCLEOTIDE SEQUENCE</scope>
    <source>
        <strain evidence="3">UH-Tt-Lm1</strain>
    </source>
</reference>
<organism evidence="3 4">
    <name type="scientific">Thelephora terrestris</name>
    <dbReference type="NCBI Taxonomy" id="56493"/>
    <lineage>
        <taxon>Eukaryota</taxon>
        <taxon>Fungi</taxon>
        <taxon>Dikarya</taxon>
        <taxon>Basidiomycota</taxon>
        <taxon>Agaricomycotina</taxon>
        <taxon>Agaricomycetes</taxon>
        <taxon>Thelephorales</taxon>
        <taxon>Thelephoraceae</taxon>
        <taxon>Thelephora</taxon>
    </lineage>
</organism>
<dbReference type="EMBL" id="WIUZ02000004">
    <property type="protein sequence ID" value="KAF9788180.1"/>
    <property type="molecule type" value="Genomic_DNA"/>
</dbReference>
<dbReference type="OrthoDB" id="654211at2759"/>
<dbReference type="AlphaFoldDB" id="A0A9P6L9L6"/>
<sequence>MSFPLKLTDIPSCMRMSFNFPWEGSPEKEIRDPLSYDPPDVASDFQIIYGEGAAGDLFLQKSFPRTPTKGDNPLPVLQEDSPHAETSPMGFGQEVSPGLQLKAEGPSTPSPGHANGDRKSTKSNARTRRVPYYRRPVDSPFVGPSSLPESHSPAFHPQRPGNPPVNSQPSPSRPSQNFYPNASRRLEAFAHRYCRYPGCDSRFSDKRTTERHRLTHLSFGTYVCPNPACDSRTKSRPHFASSFSLGRHLKLATPGSPCAVGKGHKLSTFKLMDSEDLIQQVLVPFDPAIHTPF</sequence>
<comment type="caution">
    <text evidence="3">The sequence shown here is derived from an EMBL/GenBank/DDBJ whole genome shotgun (WGS) entry which is preliminary data.</text>
</comment>